<dbReference type="OrthoDB" id="1909920at2759"/>
<evidence type="ECO:0000313" key="3">
    <source>
        <dbReference type="EMBL" id="KAA0051691.1"/>
    </source>
</evidence>
<comment type="caution">
    <text evidence="4">The sequence shown here is derived from an EMBL/GenBank/DDBJ whole genome shotgun (WGS) entry which is preliminary data.</text>
</comment>
<sequence>MDEKKVKAIRNWPIPKSIKEVQAFLDLASFYRKFIYNLSIIATPITDCLKKEGFLWKKKQQDNFEALKKKLSDKPVLKLLDFTQPFEVAVNAFRTSIGAILSQSGQPIEYFSEKLSQSRQMWSTYE</sequence>
<dbReference type="Pfam" id="PF17919">
    <property type="entry name" value="RT_RNaseH_2"/>
    <property type="match status" value="1"/>
</dbReference>
<evidence type="ECO:0000313" key="6">
    <source>
        <dbReference type="Proteomes" id="UP000321947"/>
    </source>
</evidence>
<dbReference type="AlphaFoldDB" id="A0A5D3BGZ7"/>
<dbReference type="PANTHER" id="PTHR37984:SF5">
    <property type="entry name" value="PROTEIN NYNRIN-LIKE"/>
    <property type="match status" value="1"/>
</dbReference>
<dbReference type="InterPro" id="IPR043128">
    <property type="entry name" value="Rev_trsase/Diguanyl_cyclase"/>
</dbReference>
<proteinExistence type="predicted"/>
<name>A0A5D3BGZ7_CUCMM</name>
<dbReference type="Proteomes" id="UP000321393">
    <property type="component" value="Unassembled WGS sequence"/>
</dbReference>
<evidence type="ECO:0000313" key="5">
    <source>
        <dbReference type="Proteomes" id="UP000321393"/>
    </source>
</evidence>
<protein>
    <submittedName>
        <fullName evidence="3 4">Gag-pol polyprotein</fullName>
    </submittedName>
</protein>
<gene>
    <name evidence="4" type="ORF">E5676_scaffold234G00090</name>
    <name evidence="3" type="ORF">E6C27_scaffold60G00720</name>
</gene>
<dbReference type="STRING" id="1194695.A0A5D3BGZ7"/>
<dbReference type="PANTHER" id="PTHR37984">
    <property type="entry name" value="PROTEIN CBG26694"/>
    <property type="match status" value="1"/>
</dbReference>
<reference evidence="5 6" key="1">
    <citation type="submission" date="2019-08" db="EMBL/GenBank/DDBJ databases">
        <title>Draft genome sequences of two oriental melons (Cucumis melo L. var makuwa).</title>
        <authorList>
            <person name="Kwon S.-Y."/>
        </authorList>
    </citation>
    <scope>NUCLEOTIDE SEQUENCE [LARGE SCALE GENOMIC DNA]</scope>
    <source>
        <strain evidence="6">cv. Chang Bougi</strain>
        <strain evidence="5">cv. SW 3</strain>
        <tissue evidence="4">Leaf</tissue>
    </source>
</reference>
<dbReference type="EMBL" id="SSTE01011134">
    <property type="protein sequence ID" value="KAA0051691.1"/>
    <property type="molecule type" value="Genomic_DNA"/>
</dbReference>
<dbReference type="InterPro" id="IPR041577">
    <property type="entry name" value="RT_RNaseH_2"/>
</dbReference>
<dbReference type="SUPFAM" id="SSF56672">
    <property type="entry name" value="DNA/RNA polymerases"/>
    <property type="match status" value="1"/>
</dbReference>
<feature type="domain" description="Reverse transcriptase/retrotransposon-derived protein RNase H-like" evidence="2">
    <location>
        <begin position="56"/>
        <end position="126"/>
    </location>
</feature>
<dbReference type="FunFam" id="3.30.70.270:FF:000020">
    <property type="entry name" value="Transposon Tf2-6 polyprotein-like Protein"/>
    <property type="match status" value="1"/>
</dbReference>
<dbReference type="InterPro" id="IPR043502">
    <property type="entry name" value="DNA/RNA_pol_sf"/>
</dbReference>
<evidence type="ECO:0000256" key="1">
    <source>
        <dbReference type="ARBA" id="ARBA00023268"/>
    </source>
</evidence>
<dbReference type="Gene3D" id="3.30.70.270">
    <property type="match status" value="1"/>
</dbReference>
<evidence type="ECO:0000313" key="4">
    <source>
        <dbReference type="EMBL" id="TYJ97921.1"/>
    </source>
</evidence>
<dbReference type="EMBL" id="SSTD01018505">
    <property type="protein sequence ID" value="TYJ97921.1"/>
    <property type="molecule type" value="Genomic_DNA"/>
</dbReference>
<dbReference type="Proteomes" id="UP000321947">
    <property type="component" value="Unassembled WGS sequence"/>
</dbReference>
<dbReference type="InterPro" id="IPR050951">
    <property type="entry name" value="Retrovirus_Pol_polyprotein"/>
</dbReference>
<keyword evidence="1" id="KW-0511">Multifunctional enzyme</keyword>
<evidence type="ECO:0000259" key="2">
    <source>
        <dbReference type="Pfam" id="PF17919"/>
    </source>
</evidence>
<dbReference type="GO" id="GO:0003824">
    <property type="term" value="F:catalytic activity"/>
    <property type="evidence" value="ECO:0007669"/>
    <property type="project" value="UniProtKB-KW"/>
</dbReference>
<accession>A0A5D3BGZ7</accession>
<organism evidence="4 6">
    <name type="scientific">Cucumis melo var. makuwa</name>
    <name type="common">Oriental melon</name>
    <dbReference type="NCBI Taxonomy" id="1194695"/>
    <lineage>
        <taxon>Eukaryota</taxon>
        <taxon>Viridiplantae</taxon>
        <taxon>Streptophyta</taxon>
        <taxon>Embryophyta</taxon>
        <taxon>Tracheophyta</taxon>
        <taxon>Spermatophyta</taxon>
        <taxon>Magnoliopsida</taxon>
        <taxon>eudicotyledons</taxon>
        <taxon>Gunneridae</taxon>
        <taxon>Pentapetalae</taxon>
        <taxon>rosids</taxon>
        <taxon>fabids</taxon>
        <taxon>Cucurbitales</taxon>
        <taxon>Cucurbitaceae</taxon>
        <taxon>Benincaseae</taxon>
        <taxon>Cucumis</taxon>
    </lineage>
</organism>